<dbReference type="PANTHER" id="PTHR33112">
    <property type="entry name" value="DOMAIN PROTEIN, PUTATIVE-RELATED"/>
    <property type="match status" value="1"/>
</dbReference>
<gene>
    <name evidence="2" type="ORF">H2200_008824</name>
</gene>
<reference evidence="2" key="1">
    <citation type="submission" date="2022-10" db="EMBL/GenBank/DDBJ databases">
        <title>Culturing micro-colonial fungi from biological soil crusts in the Mojave desert and describing Neophaeococcomyces mojavensis, and introducing the new genera and species Taxawa tesnikishii.</title>
        <authorList>
            <person name="Kurbessoian T."/>
            <person name="Stajich J.E."/>
        </authorList>
    </citation>
    <scope>NUCLEOTIDE SEQUENCE</scope>
    <source>
        <strain evidence="2">TK_41</strain>
    </source>
</reference>
<proteinExistence type="predicted"/>
<dbReference type="InterPro" id="IPR010730">
    <property type="entry name" value="HET"/>
</dbReference>
<name>A0AA38X4R3_9EURO</name>
<keyword evidence="3" id="KW-1185">Reference proteome</keyword>
<evidence type="ECO:0000313" key="3">
    <source>
        <dbReference type="Proteomes" id="UP001172673"/>
    </source>
</evidence>
<accession>A0AA38X4R3</accession>
<dbReference type="PANTHER" id="PTHR33112:SF16">
    <property type="entry name" value="HETEROKARYON INCOMPATIBILITY DOMAIN-CONTAINING PROTEIN"/>
    <property type="match status" value="1"/>
</dbReference>
<evidence type="ECO:0000259" key="1">
    <source>
        <dbReference type="Pfam" id="PF06985"/>
    </source>
</evidence>
<organism evidence="2 3">
    <name type="scientific">Cladophialophora chaetospira</name>
    <dbReference type="NCBI Taxonomy" id="386627"/>
    <lineage>
        <taxon>Eukaryota</taxon>
        <taxon>Fungi</taxon>
        <taxon>Dikarya</taxon>
        <taxon>Ascomycota</taxon>
        <taxon>Pezizomycotina</taxon>
        <taxon>Eurotiomycetes</taxon>
        <taxon>Chaetothyriomycetidae</taxon>
        <taxon>Chaetothyriales</taxon>
        <taxon>Herpotrichiellaceae</taxon>
        <taxon>Cladophialophora</taxon>
    </lineage>
</organism>
<dbReference type="AlphaFoldDB" id="A0AA38X4R3"/>
<dbReference type="EMBL" id="JAPDRK010000013">
    <property type="protein sequence ID" value="KAJ9606814.1"/>
    <property type="molecule type" value="Genomic_DNA"/>
</dbReference>
<sequence length="592" mass="67097">MDPKSVKGRPLLCFTDEDDPATDFGVSWVRKLPKNTSSVDSLERARIWIQQCKATPRRKSGYQVVLPGSIEDQPPPSTDHAWTIEDISRGKVDPEPFPQERPERLLRLTTDKGDITACLIETAGNDYEYTILSYSWGGSTNRPWLTTTENMKEHLQSVEVRQLPPTLRDAISITVALGFSYVWIDALCIVQDSPLDWATETSKMGGIYRGSVVMIAASGATSVEQGLFNTRSSSTIHEIDRQYLVVLNTTLNNGRPSRLYLWHAKSLREEISDTFQQSVLRGPLAKRGWTLQEHVMAPRTLYYTPSQLMWECSHCRLSEDNFPQHQGQKLYPMADLIYPVHPKTLVRMWYMNLVEEFSQRSFTKFEDKLPAITALAKATFFNRHIDYIAGLWKDSLMTGLCWYRKGSGRKMEDYCCPSWSWASQNSPVLYTFAERSAENPRGFAPKILSVHVEQDPLNPFGNAKAAHIMLKTAVMTGIVVRGEFETKMNRRDSSLVPRTLRQGLFISSPHRKLQFRLDAIMDSEGNPGMLVIVAALFGRKYGEPVFLLLTSPDIAADAYRRVGIATIASTYGEKESMDDIVSGWEERTIKLI</sequence>
<dbReference type="Pfam" id="PF06985">
    <property type="entry name" value="HET"/>
    <property type="match status" value="1"/>
</dbReference>
<protein>
    <recommendedName>
        <fullName evidence="1">Heterokaryon incompatibility domain-containing protein</fullName>
    </recommendedName>
</protein>
<evidence type="ECO:0000313" key="2">
    <source>
        <dbReference type="EMBL" id="KAJ9606814.1"/>
    </source>
</evidence>
<feature type="domain" description="Heterokaryon incompatibility" evidence="1">
    <location>
        <begin position="129"/>
        <end position="293"/>
    </location>
</feature>
<dbReference type="Proteomes" id="UP001172673">
    <property type="component" value="Unassembled WGS sequence"/>
</dbReference>
<comment type="caution">
    <text evidence="2">The sequence shown here is derived from an EMBL/GenBank/DDBJ whole genome shotgun (WGS) entry which is preliminary data.</text>
</comment>